<dbReference type="RefSeq" id="WP_226934166.1">
    <property type="nucleotide sequence ID" value="NZ_JACDXX010000003.1"/>
</dbReference>
<name>A0ABS8CIP4_9RHOB</name>
<gene>
    <name evidence="2" type="ORF">H0485_04490</name>
</gene>
<comment type="caution">
    <text evidence="2">The sequence shown here is derived from an EMBL/GenBank/DDBJ whole genome shotgun (WGS) entry which is preliminary data.</text>
</comment>
<reference evidence="2 3" key="1">
    <citation type="submission" date="2020-07" db="EMBL/GenBank/DDBJ databases">
        <title>Pseudogemmobacter sp. nov., isolated from poultry manure in Taiwan.</title>
        <authorList>
            <person name="Lin S.-Y."/>
            <person name="Tang Y.-S."/>
            <person name="Young C.-C."/>
        </authorList>
    </citation>
    <scope>NUCLEOTIDE SEQUENCE [LARGE SCALE GENOMIC DNA]</scope>
    <source>
        <strain evidence="2 3">CC-YST710</strain>
    </source>
</reference>
<evidence type="ECO:0000313" key="3">
    <source>
        <dbReference type="Proteomes" id="UP001198571"/>
    </source>
</evidence>
<keyword evidence="3" id="KW-1185">Reference proteome</keyword>
<protein>
    <submittedName>
        <fullName evidence="2">Uncharacterized protein</fullName>
    </submittedName>
</protein>
<dbReference type="EMBL" id="JACDXX010000003">
    <property type="protein sequence ID" value="MCB5409268.1"/>
    <property type="molecule type" value="Genomic_DNA"/>
</dbReference>
<proteinExistence type="predicted"/>
<feature type="region of interest" description="Disordered" evidence="1">
    <location>
        <begin position="102"/>
        <end position="125"/>
    </location>
</feature>
<dbReference type="Proteomes" id="UP001198571">
    <property type="component" value="Unassembled WGS sequence"/>
</dbReference>
<sequence>MSEPLASHDTEDVLSSLRRLVLDVAPPASAAAAGGAGGAEADTSGKLLLTPALRIVGAEADLPAGGESIATAGETACPAVAAEAQISFGEAAPLGVTRASWQGAAATSPDPAASTPAAPTPAAGQTRLTLSTPAAEAGDQSPVAVFTALPRPAPLLLTPKDPGAADGEAVPFIRHPRAATETPARESVVIDEMALRALLRQIVREELAALQLSGGAAPDMRRLVRLELQRAVTGES</sequence>
<accession>A0ABS8CIP4</accession>
<evidence type="ECO:0000313" key="2">
    <source>
        <dbReference type="EMBL" id="MCB5409268.1"/>
    </source>
</evidence>
<evidence type="ECO:0000256" key="1">
    <source>
        <dbReference type="SAM" id="MobiDB-lite"/>
    </source>
</evidence>
<organism evidence="2 3">
    <name type="scientific">Pseudogemmobacter faecipullorum</name>
    <dbReference type="NCBI Taxonomy" id="2755041"/>
    <lineage>
        <taxon>Bacteria</taxon>
        <taxon>Pseudomonadati</taxon>
        <taxon>Pseudomonadota</taxon>
        <taxon>Alphaproteobacteria</taxon>
        <taxon>Rhodobacterales</taxon>
        <taxon>Paracoccaceae</taxon>
        <taxon>Pseudogemmobacter</taxon>
    </lineage>
</organism>
<feature type="compositionally biased region" description="Low complexity" evidence="1">
    <location>
        <begin position="104"/>
        <end position="123"/>
    </location>
</feature>